<name>A0A2H3CK93_9AGAR</name>
<dbReference type="InterPro" id="IPR011009">
    <property type="entry name" value="Kinase-like_dom_sf"/>
</dbReference>
<feature type="domain" description="Aminoglycoside phosphotransferase" evidence="3">
    <location>
        <begin position="251"/>
        <end position="290"/>
    </location>
</feature>
<keyword evidence="1" id="KW-1133">Transmembrane helix</keyword>
<feature type="chain" id="PRO_5013971140" description="Aminoglycoside phosphotransferase domain-containing protein" evidence="2">
    <location>
        <begin position="17"/>
        <end position="389"/>
    </location>
</feature>
<evidence type="ECO:0000256" key="2">
    <source>
        <dbReference type="SAM" id="SignalP"/>
    </source>
</evidence>
<evidence type="ECO:0000256" key="1">
    <source>
        <dbReference type="SAM" id="Phobius"/>
    </source>
</evidence>
<dbReference type="InterPro" id="IPR002575">
    <property type="entry name" value="Aminoglycoside_PTrfase"/>
</dbReference>
<feature type="transmembrane region" description="Helical" evidence="1">
    <location>
        <begin position="28"/>
        <end position="47"/>
    </location>
</feature>
<proteinExistence type="predicted"/>
<accession>A0A2H3CK93</accession>
<keyword evidence="1" id="KW-0472">Membrane</keyword>
<dbReference type="Gene3D" id="3.90.1200.10">
    <property type="match status" value="1"/>
</dbReference>
<keyword evidence="5" id="KW-1185">Reference proteome</keyword>
<dbReference type="STRING" id="1076256.A0A2H3CK93"/>
<organism evidence="4 5">
    <name type="scientific">Armillaria solidipes</name>
    <dbReference type="NCBI Taxonomy" id="1076256"/>
    <lineage>
        <taxon>Eukaryota</taxon>
        <taxon>Fungi</taxon>
        <taxon>Dikarya</taxon>
        <taxon>Basidiomycota</taxon>
        <taxon>Agaricomycotina</taxon>
        <taxon>Agaricomycetes</taxon>
        <taxon>Agaricomycetidae</taxon>
        <taxon>Agaricales</taxon>
        <taxon>Marasmiineae</taxon>
        <taxon>Physalacriaceae</taxon>
        <taxon>Armillaria</taxon>
    </lineage>
</organism>
<feature type="signal peptide" evidence="2">
    <location>
        <begin position="1"/>
        <end position="16"/>
    </location>
</feature>
<keyword evidence="2" id="KW-0732">Signal</keyword>
<dbReference type="PANTHER" id="PTHR21310:SF39">
    <property type="entry name" value="AMINOGLYCOSIDE PHOSPHOTRANSFERASE DOMAIN-CONTAINING PROTEIN"/>
    <property type="match status" value="1"/>
</dbReference>
<keyword evidence="1" id="KW-0812">Transmembrane</keyword>
<dbReference type="PANTHER" id="PTHR21310">
    <property type="entry name" value="AMINOGLYCOSIDE PHOSPHOTRANSFERASE-RELATED-RELATED"/>
    <property type="match status" value="1"/>
</dbReference>
<evidence type="ECO:0000313" key="4">
    <source>
        <dbReference type="EMBL" id="PBK76543.1"/>
    </source>
</evidence>
<dbReference type="EMBL" id="KZ293416">
    <property type="protein sequence ID" value="PBK76543.1"/>
    <property type="molecule type" value="Genomic_DNA"/>
</dbReference>
<dbReference type="AlphaFoldDB" id="A0A2H3CK93"/>
<protein>
    <recommendedName>
        <fullName evidence="3">Aminoglycoside phosphotransferase domain-containing protein</fullName>
    </recommendedName>
</protein>
<evidence type="ECO:0000259" key="3">
    <source>
        <dbReference type="Pfam" id="PF01636"/>
    </source>
</evidence>
<dbReference type="SUPFAM" id="SSF56112">
    <property type="entry name" value="Protein kinase-like (PK-like)"/>
    <property type="match status" value="1"/>
</dbReference>
<sequence length="389" mass="44279">MVVVVVVVVVVCQSSASNRNHPHRLERFAFYLVAAALTVLDGPFWVYDLLRRAPIRLPDSDTWTDEEIIRAVESAPYLEGSDDKLVQISEDTVVKFGRDWDSTASEALAMELVRKQTRIAVPRMRRAIRHHHPEGNGLIVMDFVPNSQQLRVAWPSLSVLGKLKVVLTMRFYLRQLRRVQHSSSNNTPGPLGPTPLPCNGLQFGYDAKGPFPTISALETYFRKEHNAAEDRASRGWAPSPNCKPLDASVFASLIFTHNDLNMRNLLLDNHHVLWVVDWGFSGFYPPWFEYLGMRYAAQKDKDLESWQKCIRYMAEPAFEVEEWMKRIGYDFTDLPQAKVSQDEGPEEVGDTRLGSILVFSRRGSVGLEKWDKVPISSVKEEDNAHLVLN</sequence>
<gene>
    <name evidence="4" type="ORF">ARMSODRAFT_1078659</name>
</gene>
<reference evidence="5" key="1">
    <citation type="journal article" date="2017" name="Nat. Ecol. Evol.">
        <title>Genome expansion and lineage-specific genetic innovations in the forest pathogenic fungi Armillaria.</title>
        <authorList>
            <person name="Sipos G."/>
            <person name="Prasanna A.N."/>
            <person name="Walter M.C."/>
            <person name="O'Connor E."/>
            <person name="Balint B."/>
            <person name="Krizsan K."/>
            <person name="Kiss B."/>
            <person name="Hess J."/>
            <person name="Varga T."/>
            <person name="Slot J."/>
            <person name="Riley R."/>
            <person name="Boka B."/>
            <person name="Rigling D."/>
            <person name="Barry K."/>
            <person name="Lee J."/>
            <person name="Mihaltcheva S."/>
            <person name="LaButti K."/>
            <person name="Lipzen A."/>
            <person name="Waldron R."/>
            <person name="Moloney N.M."/>
            <person name="Sperisen C."/>
            <person name="Kredics L."/>
            <person name="Vagvoelgyi C."/>
            <person name="Patrignani A."/>
            <person name="Fitzpatrick D."/>
            <person name="Nagy I."/>
            <person name="Doyle S."/>
            <person name="Anderson J.B."/>
            <person name="Grigoriev I.V."/>
            <person name="Gueldener U."/>
            <person name="Muensterkoetter M."/>
            <person name="Nagy L.G."/>
        </authorList>
    </citation>
    <scope>NUCLEOTIDE SEQUENCE [LARGE SCALE GENOMIC DNA]</scope>
    <source>
        <strain evidence="5">28-4</strain>
    </source>
</reference>
<evidence type="ECO:0000313" key="5">
    <source>
        <dbReference type="Proteomes" id="UP000218334"/>
    </source>
</evidence>
<dbReference type="Pfam" id="PF01636">
    <property type="entry name" value="APH"/>
    <property type="match status" value="1"/>
</dbReference>
<dbReference type="InterPro" id="IPR051678">
    <property type="entry name" value="AGP_Transferase"/>
</dbReference>
<dbReference type="Proteomes" id="UP000218334">
    <property type="component" value="Unassembled WGS sequence"/>
</dbReference>